<dbReference type="GO" id="GO:0005524">
    <property type="term" value="F:ATP binding"/>
    <property type="evidence" value="ECO:0007669"/>
    <property type="project" value="UniProtKB-KW"/>
</dbReference>
<keyword evidence="6 10" id="KW-0067">ATP-binding</keyword>
<dbReference type="AlphaFoldDB" id="A0A7G5C4Q3"/>
<dbReference type="InterPro" id="IPR050095">
    <property type="entry name" value="ECF_ABC_transporter_ATP-bd"/>
</dbReference>
<comment type="subcellular location">
    <subcellularLocation>
        <location evidence="1">Cell membrane</location>
        <topology evidence="1">Peripheral membrane protein</topology>
    </subcellularLocation>
</comment>
<dbReference type="Proteomes" id="UP000515679">
    <property type="component" value="Chromosome"/>
</dbReference>
<dbReference type="PANTHER" id="PTHR43553">
    <property type="entry name" value="HEAVY METAL TRANSPORTER"/>
    <property type="match status" value="1"/>
</dbReference>
<dbReference type="InterPro" id="IPR027417">
    <property type="entry name" value="P-loop_NTPase"/>
</dbReference>
<keyword evidence="7" id="KW-1278">Translocase</keyword>
<evidence type="ECO:0000256" key="8">
    <source>
        <dbReference type="ARBA" id="ARBA00023136"/>
    </source>
</evidence>
<name>A0A7G5C4Q3_9BACL</name>
<keyword evidence="4" id="KW-1003">Cell membrane</keyword>
<proteinExistence type="inferred from homology"/>
<evidence type="ECO:0000313" key="11">
    <source>
        <dbReference type="Proteomes" id="UP000515679"/>
    </source>
</evidence>
<dbReference type="PROSITE" id="PS50893">
    <property type="entry name" value="ABC_TRANSPORTER_2"/>
    <property type="match status" value="1"/>
</dbReference>
<comment type="similarity">
    <text evidence="2">Belongs to the ABC transporter superfamily.</text>
</comment>
<dbReference type="InterPro" id="IPR003593">
    <property type="entry name" value="AAA+_ATPase"/>
</dbReference>
<dbReference type="SMART" id="SM00382">
    <property type="entry name" value="AAA"/>
    <property type="match status" value="1"/>
</dbReference>
<dbReference type="Pfam" id="PF00005">
    <property type="entry name" value="ABC_tran"/>
    <property type="match status" value="1"/>
</dbReference>
<dbReference type="InterPro" id="IPR015856">
    <property type="entry name" value="ABC_transpr_CbiO/EcfA_su"/>
</dbReference>
<dbReference type="RefSeq" id="WP_182300423.1">
    <property type="nucleotide sequence ID" value="NZ_CP041969.1"/>
</dbReference>
<feature type="domain" description="ABC transporter" evidence="9">
    <location>
        <begin position="2"/>
        <end position="240"/>
    </location>
</feature>
<evidence type="ECO:0000256" key="5">
    <source>
        <dbReference type="ARBA" id="ARBA00022741"/>
    </source>
</evidence>
<dbReference type="KEGG" id="cchl:FPL14_25745"/>
<evidence type="ECO:0000256" key="2">
    <source>
        <dbReference type="ARBA" id="ARBA00005417"/>
    </source>
</evidence>
<keyword evidence="5" id="KW-0547">Nucleotide-binding</keyword>
<evidence type="ECO:0000256" key="6">
    <source>
        <dbReference type="ARBA" id="ARBA00022840"/>
    </source>
</evidence>
<dbReference type="FunFam" id="3.40.50.300:FF:000224">
    <property type="entry name" value="Energy-coupling factor transporter ATP-binding protein EcfA"/>
    <property type="match status" value="1"/>
</dbReference>
<gene>
    <name evidence="10" type="ORF">FPL14_25745</name>
</gene>
<sequence length="273" mass="30162">MITIENVSFAYPSMDIEPRYALRNVNLDIQENEFIAFLGPNGSGKSSLSKLLNGIEQPTEGAIGVDGLSVAEGSSIRAVRKKVQIVFQNPENQQVGVTVGEDIAFGLSNMGWARETMSSRISWALKTVGLDVDEDRLVTQLSGGEKQKLALAAVLAIDPEYLILDEATSMLDPTGRRQFLCSLAEARRTKSFAVIYVTHHMEEVMDADRWVLFSGGSIRAVGRPDELWRQQDLLRDCGLELPYRHRLTLELERRGIPANAIDSLLNGGTRDAD</sequence>
<evidence type="ECO:0000256" key="3">
    <source>
        <dbReference type="ARBA" id="ARBA00022448"/>
    </source>
</evidence>
<protein>
    <submittedName>
        <fullName evidence="10">ATP-binding cassette domain-containing protein</fullName>
    </submittedName>
</protein>
<evidence type="ECO:0000256" key="1">
    <source>
        <dbReference type="ARBA" id="ARBA00004202"/>
    </source>
</evidence>
<dbReference type="InterPro" id="IPR017871">
    <property type="entry name" value="ABC_transporter-like_CS"/>
</dbReference>
<keyword evidence="8" id="KW-0472">Membrane</keyword>
<dbReference type="SUPFAM" id="SSF52540">
    <property type="entry name" value="P-loop containing nucleoside triphosphate hydrolases"/>
    <property type="match status" value="1"/>
</dbReference>
<evidence type="ECO:0000313" key="10">
    <source>
        <dbReference type="EMBL" id="QMV44187.1"/>
    </source>
</evidence>
<dbReference type="PROSITE" id="PS00211">
    <property type="entry name" value="ABC_TRANSPORTER_1"/>
    <property type="match status" value="1"/>
</dbReference>
<keyword evidence="3" id="KW-0813">Transport</keyword>
<dbReference type="EMBL" id="CP041969">
    <property type="protein sequence ID" value="QMV44187.1"/>
    <property type="molecule type" value="Genomic_DNA"/>
</dbReference>
<dbReference type="GO" id="GO:0042626">
    <property type="term" value="F:ATPase-coupled transmembrane transporter activity"/>
    <property type="evidence" value="ECO:0007669"/>
    <property type="project" value="TreeGrafter"/>
</dbReference>
<dbReference type="Gene3D" id="3.40.50.300">
    <property type="entry name" value="P-loop containing nucleotide triphosphate hydrolases"/>
    <property type="match status" value="1"/>
</dbReference>
<dbReference type="GO" id="GO:0016887">
    <property type="term" value="F:ATP hydrolysis activity"/>
    <property type="evidence" value="ECO:0007669"/>
    <property type="project" value="InterPro"/>
</dbReference>
<keyword evidence="11" id="KW-1185">Reference proteome</keyword>
<evidence type="ECO:0000256" key="7">
    <source>
        <dbReference type="ARBA" id="ARBA00022967"/>
    </source>
</evidence>
<dbReference type="GO" id="GO:0043190">
    <property type="term" value="C:ATP-binding cassette (ABC) transporter complex"/>
    <property type="evidence" value="ECO:0007669"/>
    <property type="project" value="TreeGrafter"/>
</dbReference>
<dbReference type="CDD" id="cd03225">
    <property type="entry name" value="ABC_cobalt_CbiO_domain1"/>
    <property type="match status" value="1"/>
</dbReference>
<evidence type="ECO:0000259" key="9">
    <source>
        <dbReference type="PROSITE" id="PS50893"/>
    </source>
</evidence>
<dbReference type="GO" id="GO:0015087">
    <property type="term" value="F:cobalt ion transmembrane transporter activity"/>
    <property type="evidence" value="ECO:0007669"/>
    <property type="project" value="UniProtKB-ARBA"/>
</dbReference>
<organism evidence="10 11">
    <name type="scientific">Cohnella cholangitidis</name>
    <dbReference type="NCBI Taxonomy" id="2598458"/>
    <lineage>
        <taxon>Bacteria</taxon>
        <taxon>Bacillati</taxon>
        <taxon>Bacillota</taxon>
        <taxon>Bacilli</taxon>
        <taxon>Bacillales</taxon>
        <taxon>Paenibacillaceae</taxon>
        <taxon>Cohnella</taxon>
    </lineage>
</organism>
<dbReference type="PANTHER" id="PTHR43553:SF24">
    <property type="entry name" value="ENERGY-COUPLING FACTOR TRANSPORTER ATP-BINDING PROTEIN ECFA1"/>
    <property type="match status" value="1"/>
</dbReference>
<reference evidence="10 11" key="1">
    <citation type="submission" date="2019-07" db="EMBL/GenBank/DDBJ databases">
        <authorList>
            <person name="Kim J.K."/>
            <person name="Cheong H.-M."/>
            <person name="Choi Y."/>
            <person name="Hwang K.J."/>
            <person name="Lee S."/>
            <person name="Choi C."/>
        </authorList>
    </citation>
    <scope>NUCLEOTIDE SEQUENCE [LARGE SCALE GENOMIC DNA]</scope>
    <source>
        <strain evidence="10 11">KS 22</strain>
    </source>
</reference>
<accession>A0A7G5C4Q3</accession>
<evidence type="ECO:0000256" key="4">
    <source>
        <dbReference type="ARBA" id="ARBA00022475"/>
    </source>
</evidence>
<dbReference type="InterPro" id="IPR003439">
    <property type="entry name" value="ABC_transporter-like_ATP-bd"/>
</dbReference>